<evidence type="ECO:0000256" key="5">
    <source>
        <dbReference type="ARBA" id="ARBA00023002"/>
    </source>
</evidence>
<dbReference type="InterPro" id="IPR026021">
    <property type="entry name" value="YdjA-like"/>
</dbReference>
<reference evidence="11 12" key="1">
    <citation type="submission" date="2018-11" db="EMBL/GenBank/DDBJ databases">
        <title>Genomic Encyclopedia of Type Strains, Phase IV (KMG-IV): sequencing the most valuable type-strain genomes for metagenomic binning, comparative biology and taxonomic classification.</title>
        <authorList>
            <person name="Goeker M."/>
        </authorList>
    </citation>
    <scope>NUCLEOTIDE SEQUENCE [LARGE SCALE GENOMIC DNA]</scope>
    <source>
        <strain evidence="11 12">DSM 25623</strain>
    </source>
</reference>
<organism evidence="11 12">
    <name type="scientific">Vulcaniibacterium tengchongense</name>
    <dbReference type="NCBI Taxonomy" id="1273429"/>
    <lineage>
        <taxon>Bacteria</taxon>
        <taxon>Pseudomonadati</taxon>
        <taxon>Pseudomonadota</taxon>
        <taxon>Gammaproteobacteria</taxon>
        <taxon>Lysobacterales</taxon>
        <taxon>Lysobacteraceae</taxon>
        <taxon>Vulcaniibacterium</taxon>
    </lineage>
</organism>
<dbReference type="InterPro" id="IPR052530">
    <property type="entry name" value="NAD(P)H_nitroreductase"/>
</dbReference>
<dbReference type="InterPro" id="IPR029479">
    <property type="entry name" value="Nitroreductase"/>
</dbReference>
<evidence type="ECO:0000256" key="7">
    <source>
        <dbReference type="PIRNR" id="PIRNR000232"/>
    </source>
</evidence>
<feature type="binding site" evidence="8">
    <location>
        <position position="49"/>
    </location>
    <ligand>
        <name>FMN</name>
        <dbReference type="ChEBI" id="CHEBI:58210"/>
        <note>ligand shared between dimeric partners</note>
    </ligand>
</feature>
<comment type="cofactor">
    <cofactor evidence="8">
        <name>FMN</name>
        <dbReference type="ChEBI" id="CHEBI:58210"/>
    </cofactor>
    <text evidence="8">Binds 1 FMN per subunit.</text>
</comment>
<dbReference type="CDD" id="cd02135">
    <property type="entry name" value="YdjA-like"/>
    <property type="match status" value="1"/>
</dbReference>
<comment type="similarity">
    <text evidence="1 7">Belongs to the nitroreductase family.</text>
</comment>
<evidence type="ECO:0000256" key="1">
    <source>
        <dbReference type="ARBA" id="ARBA00007118"/>
    </source>
</evidence>
<feature type="binding site" description="in other chain" evidence="8">
    <location>
        <begin position="147"/>
        <end position="149"/>
    </location>
    <ligand>
        <name>FMN</name>
        <dbReference type="ChEBI" id="CHEBI:58210"/>
        <note>ligand shared between dimeric partners</note>
    </ligand>
</feature>
<keyword evidence="4 7" id="KW-0521">NADP</keyword>
<dbReference type="OrthoDB" id="9804207at2"/>
<dbReference type="GO" id="GO:0016491">
    <property type="term" value="F:oxidoreductase activity"/>
    <property type="evidence" value="ECO:0007669"/>
    <property type="project" value="UniProtKB-UniRule"/>
</dbReference>
<evidence type="ECO:0000313" key="11">
    <source>
        <dbReference type="EMBL" id="RPE75511.1"/>
    </source>
</evidence>
<dbReference type="SUPFAM" id="SSF55469">
    <property type="entry name" value="FMN-dependent nitroreductase-like"/>
    <property type="match status" value="1"/>
</dbReference>
<feature type="binding site" description="in other chain" evidence="8">
    <location>
        <begin position="22"/>
        <end position="24"/>
    </location>
    <ligand>
        <name>FMN</name>
        <dbReference type="ChEBI" id="CHEBI:58210"/>
        <note>ligand shared between dimeric partners</note>
    </ligand>
</feature>
<feature type="domain" description="Nitroreductase" evidence="10">
    <location>
        <begin position="21"/>
        <end position="177"/>
    </location>
</feature>
<dbReference type="AlphaFoldDB" id="A0A3N4V738"/>
<protein>
    <recommendedName>
        <fullName evidence="7">Putative NAD(P)H nitroreductase</fullName>
        <ecNumber evidence="7">1.-.-.-</ecNumber>
    </recommendedName>
</protein>
<feature type="region of interest" description="Disordered" evidence="9">
    <location>
        <begin position="181"/>
        <end position="207"/>
    </location>
</feature>
<keyword evidence="6 7" id="KW-0520">NAD</keyword>
<evidence type="ECO:0000259" key="10">
    <source>
        <dbReference type="Pfam" id="PF00881"/>
    </source>
</evidence>
<dbReference type="Gene3D" id="3.40.109.10">
    <property type="entry name" value="NADH Oxidase"/>
    <property type="match status" value="1"/>
</dbReference>
<dbReference type="RefSeq" id="WP_123771273.1">
    <property type="nucleotide sequence ID" value="NZ_RKQN01000005.1"/>
</dbReference>
<evidence type="ECO:0000256" key="8">
    <source>
        <dbReference type="PIRSR" id="PIRSR000232-1"/>
    </source>
</evidence>
<keyword evidence="12" id="KW-1185">Reference proteome</keyword>
<keyword evidence="2 7" id="KW-0285">Flavoprotein</keyword>
<evidence type="ECO:0000256" key="4">
    <source>
        <dbReference type="ARBA" id="ARBA00022857"/>
    </source>
</evidence>
<feature type="binding site" evidence="8">
    <location>
        <position position="53"/>
    </location>
    <ligand>
        <name>FMN</name>
        <dbReference type="ChEBI" id="CHEBI:58210"/>
        <note>ligand shared between dimeric partners</note>
    </ligand>
</feature>
<dbReference type="PIRSF" id="PIRSF000232">
    <property type="entry name" value="YdjA"/>
    <property type="match status" value="1"/>
</dbReference>
<accession>A0A3N4V738</accession>
<proteinExistence type="inferred from homology"/>
<evidence type="ECO:0000313" key="12">
    <source>
        <dbReference type="Proteomes" id="UP000269708"/>
    </source>
</evidence>
<evidence type="ECO:0000256" key="9">
    <source>
        <dbReference type="SAM" id="MobiDB-lite"/>
    </source>
</evidence>
<keyword evidence="5 7" id="KW-0560">Oxidoreductase</keyword>
<dbReference type="PANTHER" id="PTHR43821">
    <property type="entry name" value="NAD(P)H NITROREDUCTASE YDJA-RELATED"/>
    <property type="match status" value="1"/>
</dbReference>
<name>A0A3N4V738_9GAMM</name>
<evidence type="ECO:0000256" key="6">
    <source>
        <dbReference type="ARBA" id="ARBA00023027"/>
    </source>
</evidence>
<dbReference type="InterPro" id="IPR000415">
    <property type="entry name" value="Nitroreductase-like"/>
</dbReference>
<dbReference type="EC" id="1.-.-.-" evidence="7"/>
<evidence type="ECO:0000256" key="3">
    <source>
        <dbReference type="ARBA" id="ARBA00022643"/>
    </source>
</evidence>
<gene>
    <name evidence="11" type="ORF">EDC50_2956</name>
</gene>
<evidence type="ECO:0000256" key="2">
    <source>
        <dbReference type="ARBA" id="ARBA00022630"/>
    </source>
</evidence>
<keyword evidence="3 7" id="KW-0288">FMN</keyword>
<sequence length="207" mass="22546">MSPIIPEYRSDFDTALAALDARRSVPARQLGDPGPDRPTLLRMLRSAVRVPDHGKRVPFRFLSFRGAARHAFGERLAARGRERHPEGGEAAFEKDRQRFSHAPLVVAVIARLGPDPQIPESERFATAACVCFALLQAAQALGYGAVWLTGWPAYDPVVAQWLGLGPGEQVAGFIHIGTPRLDAPERERPDPAALLTEWEAPETGGKG</sequence>
<dbReference type="EMBL" id="RKQN01000005">
    <property type="protein sequence ID" value="RPE75511.1"/>
    <property type="molecule type" value="Genomic_DNA"/>
</dbReference>
<dbReference type="Proteomes" id="UP000269708">
    <property type="component" value="Unassembled WGS sequence"/>
</dbReference>
<dbReference type="PANTHER" id="PTHR43821:SF1">
    <property type="entry name" value="NAD(P)H NITROREDUCTASE YDJA-RELATED"/>
    <property type="match status" value="1"/>
</dbReference>
<comment type="caution">
    <text evidence="11">The sequence shown here is derived from an EMBL/GenBank/DDBJ whole genome shotgun (WGS) entry which is preliminary data.</text>
</comment>
<dbReference type="Pfam" id="PF00881">
    <property type="entry name" value="Nitroreductase"/>
    <property type="match status" value="1"/>
</dbReference>